<dbReference type="InterPro" id="IPR002888">
    <property type="entry name" value="2Fe-2S-bd"/>
</dbReference>
<dbReference type="EMBL" id="BAABCM010000001">
    <property type="protein sequence ID" value="GAA3792700.1"/>
    <property type="molecule type" value="Genomic_DNA"/>
</dbReference>
<evidence type="ECO:0000313" key="3">
    <source>
        <dbReference type="Proteomes" id="UP001501624"/>
    </source>
</evidence>
<name>A0ABP7HF24_9PSEU</name>
<proteinExistence type="predicted"/>
<dbReference type="Proteomes" id="UP001501624">
    <property type="component" value="Unassembled WGS sequence"/>
</dbReference>
<gene>
    <name evidence="2" type="ORF">GCM10022380_06820</name>
</gene>
<accession>A0ABP7HF24</accession>
<protein>
    <recommendedName>
        <fullName evidence="1">[2Fe-2S]-binding domain-containing protein</fullName>
    </recommendedName>
</protein>
<keyword evidence="3" id="KW-1185">Reference proteome</keyword>
<evidence type="ECO:0000259" key="1">
    <source>
        <dbReference type="Pfam" id="PF01799"/>
    </source>
</evidence>
<dbReference type="SUPFAM" id="SSF47741">
    <property type="entry name" value="CO dehydrogenase ISP C-domain like"/>
    <property type="match status" value="1"/>
</dbReference>
<dbReference type="Pfam" id="PF01799">
    <property type="entry name" value="Fer2_2"/>
    <property type="match status" value="1"/>
</dbReference>
<comment type="caution">
    <text evidence="2">The sequence shown here is derived from an EMBL/GenBank/DDBJ whole genome shotgun (WGS) entry which is preliminary data.</text>
</comment>
<evidence type="ECO:0000313" key="2">
    <source>
        <dbReference type="EMBL" id="GAA3792700.1"/>
    </source>
</evidence>
<sequence>MPARIREELSGNICRCTGYVGIVDAVEAAADEMSAGSGPA</sequence>
<dbReference type="Gene3D" id="1.10.150.120">
    <property type="entry name" value="[2Fe-2S]-binding domain"/>
    <property type="match status" value="1"/>
</dbReference>
<dbReference type="InterPro" id="IPR036884">
    <property type="entry name" value="2Fe-2S-bd_dom_sf"/>
</dbReference>
<organism evidence="2 3">
    <name type="scientific">Amycolatopsis tucumanensis</name>
    <dbReference type="NCBI Taxonomy" id="401106"/>
    <lineage>
        <taxon>Bacteria</taxon>
        <taxon>Bacillati</taxon>
        <taxon>Actinomycetota</taxon>
        <taxon>Actinomycetes</taxon>
        <taxon>Pseudonocardiales</taxon>
        <taxon>Pseudonocardiaceae</taxon>
        <taxon>Amycolatopsis</taxon>
    </lineage>
</organism>
<reference evidence="3" key="1">
    <citation type="journal article" date="2019" name="Int. J. Syst. Evol. Microbiol.">
        <title>The Global Catalogue of Microorganisms (GCM) 10K type strain sequencing project: providing services to taxonomists for standard genome sequencing and annotation.</title>
        <authorList>
            <consortium name="The Broad Institute Genomics Platform"/>
            <consortium name="The Broad Institute Genome Sequencing Center for Infectious Disease"/>
            <person name="Wu L."/>
            <person name="Ma J."/>
        </authorList>
    </citation>
    <scope>NUCLEOTIDE SEQUENCE [LARGE SCALE GENOMIC DNA]</scope>
    <source>
        <strain evidence="3">JCM 17017</strain>
    </source>
</reference>
<feature type="domain" description="[2Fe-2S]-binding" evidence="1">
    <location>
        <begin position="3"/>
        <end position="27"/>
    </location>
</feature>